<name>X1BJX9_9ZZZZ</name>
<protein>
    <submittedName>
        <fullName evidence="1">Uncharacterized protein</fullName>
    </submittedName>
</protein>
<accession>X1BJX9</accession>
<evidence type="ECO:0000313" key="1">
    <source>
        <dbReference type="EMBL" id="GAG95345.1"/>
    </source>
</evidence>
<sequence>MDELEDKIQLVVQEQIHGLKFLNEMLKQAFKRGVEQIKEWKQGNE</sequence>
<comment type="caution">
    <text evidence="1">The sequence shown here is derived from an EMBL/GenBank/DDBJ whole genome shotgun (WGS) entry which is preliminary data.</text>
</comment>
<reference evidence="1" key="1">
    <citation type="journal article" date="2014" name="Front. Microbiol.">
        <title>High frequency of phylogenetically diverse reductive dehalogenase-homologous genes in deep subseafloor sedimentary metagenomes.</title>
        <authorList>
            <person name="Kawai M."/>
            <person name="Futagami T."/>
            <person name="Toyoda A."/>
            <person name="Takaki Y."/>
            <person name="Nishi S."/>
            <person name="Hori S."/>
            <person name="Arai W."/>
            <person name="Tsubouchi T."/>
            <person name="Morono Y."/>
            <person name="Uchiyama I."/>
            <person name="Ito T."/>
            <person name="Fujiyama A."/>
            <person name="Inagaki F."/>
            <person name="Takami H."/>
        </authorList>
    </citation>
    <scope>NUCLEOTIDE SEQUENCE</scope>
    <source>
        <strain evidence="1">Expedition CK06-06</strain>
    </source>
</reference>
<dbReference type="AlphaFoldDB" id="X1BJX9"/>
<proteinExistence type="predicted"/>
<gene>
    <name evidence="1" type="ORF">S01H4_38930</name>
</gene>
<organism evidence="1">
    <name type="scientific">marine sediment metagenome</name>
    <dbReference type="NCBI Taxonomy" id="412755"/>
    <lineage>
        <taxon>unclassified sequences</taxon>
        <taxon>metagenomes</taxon>
        <taxon>ecological metagenomes</taxon>
    </lineage>
</organism>
<dbReference type="EMBL" id="BART01021035">
    <property type="protein sequence ID" value="GAG95345.1"/>
    <property type="molecule type" value="Genomic_DNA"/>
</dbReference>